<feature type="region of interest" description="Disordered" evidence="1">
    <location>
        <begin position="229"/>
        <end position="267"/>
    </location>
</feature>
<feature type="compositionally biased region" description="Polar residues" evidence="1">
    <location>
        <begin position="536"/>
        <end position="550"/>
    </location>
</feature>
<feature type="compositionally biased region" description="Polar residues" evidence="1">
    <location>
        <begin position="487"/>
        <end position="498"/>
    </location>
</feature>
<feature type="compositionally biased region" description="Basic residues" evidence="1">
    <location>
        <begin position="459"/>
        <end position="474"/>
    </location>
</feature>
<organism evidence="2 3">
    <name type="scientific">Nepenthes gracilis</name>
    <name type="common">Slender pitcher plant</name>
    <dbReference type="NCBI Taxonomy" id="150966"/>
    <lineage>
        <taxon>Eukaryota</taxon>
        <taxon>Viridiplantae</taxon>
        <taxon>Streptophyta</taxon>
        <taxon>Embryophyta</taxon>
        <taxon>Tracheophyta</taxon>
        <taxon>Spermatophyta</taxon>
        <taxon>Magnoliopsida</taxon>
        <taxon>eudicotyledons</taxon>
        <taxon>Gunneridae</taxon>
        <taxon>Pentapetalae</taxon>
        <taxon>Caryophyllales</taxon>
        <taxon>Nepenthaceae</taxon>
        <taxon>Nepenthes</taxon>
    </lineage>
</organism>
<reference evidence="2" key="1">
    <citation type="submission" date="2023-05" db="EMBL/GenBank/DDBJ databases">
        <title>Nepenthes gracilis genome sequencing.</title>
        <authorList>
            <person name="Fukushima K."/>
        </authorList>
    </citation>
    <scope>NUCLEOTIDE SEQUENCE</scope>
    <source>
        <strain evidence="2">SING2019-196</strain>
    </source>
</reference>
<protein>
    <submittedName>
        <fullName evidence="2">Uncharacterized protein</fullName>
    </submittedName>
</protein>
<proteinExistence type="predicted"/>
<dbReference type="EMBL" id="BSYO01000012">
    <property type="protein sequence ID" value="GMH12876.1"/>
    <property type="molecule type" value="Genomic_DNA"/>
</dbReference>
<feature type="compositionally biased region" description="Polar residues" evidence="1">
    <location>
        <begin position="256"/>
        <end position="266"/>
    </location>
</feature>
<evidence type="ECO:0000313" key="3">
    <source>
        <dbReference type="Proteomes" id="UP001279734"/>
    </source>
</evidence>
<dbReference type="Proteomes" id="UP001279734">
    <property type="component" value="Unassembled WGS sequence"/>
</dbReference>
<gene>
    <name evidence="2" type="ORF">Nepgr_014717</name>
</gene>
<name>A0AAD3SLQ2_NEPGR</name>
<sequence>MQFRPNLNSCSRPCSVSSIACCWCADGFCSVPRELGWNSCFIHLLYCEEGMKELWSRWMVSAGVCWFRRHRILPEFSKSAPPTQGTSIQASPPDQLPVDLESYKVNDPLIPSGPPRLPDPLNEARSVSTLVAPNLKEETDCLSSVKESVVSLLPPLSSAEVVRMDINLSDADRYVALGHSPKALESVCSTNSSQLSPSALAVQTYLAHDEHLGFVDAHRQMRTQFVEGPHLTGADVGGLGDDPPSGPPDAGLSDVCESSPSQTSPMLSKYGRATIKQEGAGPALPFKPSPEVTQDSLPDNEAFLDSQLGLSLLSAEMKGLCQYLDGNGCWCEVAGAVTFSCSWMPYSLLLIVIVSCFFGIQHLAFAVGAVAEVLIAAGHCYSICLLSRSLLLLAPADGLGDLDAWKLPRVSSSGFELHQQQKNSLQLINAMQTAWIGEHEAARKSTTSAAIPHSIRILHHSSRHHKKSRRHQRHQFANGIREPSVGLYSSTLRPSSTAAVEKNSIEPPQQGKSALESGAASSAPASRRNPQHPLADSSSHQQHFSSKTNG</sequence>
<evidence type="ECO:0000256" key="1">
    <source>
        <dbReference type="SAM" id="MobiDB-lite"/>
    </source>
</evidence>
<dbReference type="AlphaFoldDB" id="A0AAD3SLQ2"/>
<feature type="region of interest" description="Disordered" evidence="1">
    <location>
        <begin position="459"/>
        <end position="550"/>
    </location>
</feature>
<keyword evidence="3" id="KW-1185">Reference proteome</keyword>
<comment type="caution">
    <text evidence="2">The sequence shown here is derived from an EMBL/GenBank/DDBJ whole genome shotgun (WGS) entry which is preliminary data.</text>
</comment>
<accession>A0AAD3SLQ2</accession>
<evidence type="ECO:0000313" key="2">
    <source>
        <dbReference type="EMBL" id="GMH12876.1"/>
    </source>
</evidence>
<feature type="compositionally biased region" description="Low complexity" evidence="1">
    <location>
        <begin position="513"/>
        <end position="526"/>
    </location>
</feature>